<dbReference type="GO" id="GO:0005737">
    <property type="term" value="C:cytoplasm"/>
    <property type="evidence" value="ECO:0007669"/>
    <property type="project" value="TreeGrafter"/>
</dbReference>
<evidence type="ECO:0000256" key="3">
    <source>
        <dbReference type="ARBA" id="ARBA00022827"/>
    </source>
</evidence>
<organism evidence="7 8">
    <name type="scientific">Azoarcus indigens</name>
    <dbReference type="NCBI Taxonomy" id="29545"/>
    <lineage>
        <taxon>Bacteria</taxon>
        <taxon>Pseudomonadati</taxon>
        <taxon>Pseudomonadota</taxon>
        <taxon>Betaproteobacteria</taxon>
        <taxon>Rhodocyclales</taxon>
        <taxon>Zoogloeaceae</taxon>
        <taxon>Azoarcus</taxon>
    </lineage>
</organism>
<dbReference type="PRINTS" id="PR00368">
    <property type="entry name" value="FADPNR"/>
</dbReference>
<name>A0A4R6DZH3_9RHOO</name>
<dbReference type="OrthoDB" id="9769238at2"/>
<evidence type="ECO:0000259" key="6">
    <source>
        <dbReference type="Pfam" id="PF14759"/>
    </source>
</evidence>
<dbReference type="PANTHER" id="PTHR43557:SF2">
    <property type="entry name" value="RIESKE DOMAIN-CONTAINING PROTEIN-RELATED"/>
    <property type="match status" value="1"/>
</dbReference>
<protein>
    <submittedName>
        <fullName evidence="7">3-phenylpropionate/trans-cinnamate dioxygenase ferredoxin reductase subunit</fullName>
    </submittedName>
</protein>
<keyword evidence="7" id="KW-0223">Dioxygenase</keyword>
<evidence type="ECO:0000259" key="5">
    <source>
        <dbReference type="Pfam" id="PF07992"/>
    </source>
</evidence>
<reference evidence="7 8" key="1">
    <citation type="submission" date="2019-03" db="EMBL/GenBank/DDBJ databases">
        <title>Genomic Encyclopedia of Type Strains, Phase IV (KMG-IV): sequencing the most valuable type-strain genomes for metagenomic binning, comparative biology and taxonomic classification.</title>
        <authorList>
            <person name="Goeker M."/>
        </authorList>
    </citation>
    <scope>NUCLEOTIDE SEQUENCE [LARGE SCALE GENOMIC DNA]</scope>
    <source>
        <strain evidence="7 8">DSM 12121</strain>
    </source>
</reference>
<feature type="domain" description="Reductase C-terminal" evidence="6">
    <location>
        <begin position="320"/>
        <end position="403"/>
    </location>
</feature>
<dbReference type="RefSeq" id="WP_133591159.1">
    <property type="nucleotide sequence ID" value="NZ_SNVV01000008.1"/>
</dbReference>
<dbReference type="AlphaFoldDB" id="A0A4R6DZH3"/>
<dbReference type="InterPro" id="IPR036188">
    <property type="entry name" value="FAD/NAD-bd_sf"/>
</dbReference>
<comment type="caution">
    <text evidence="7">The sequence shown here is derived from an EMBL/GenBank/DDBJ whole genome shotgun (WGS) entry which is preliminary data.</text>
</comment>
<dbReference type="Proteomes" id="UP000295129">
    <property type="component" value="Unassembled WGS sequence"/>
</dbReference>
<dbReference type="Pfam" id="PF14759">
    <property type="entry name" value="Reductase_C"/>
    <property type="match status" value="1"/>
</dbReference>
<evidence type="ECO:0000256" key="1">
    <source>
        <dbReference type="ARBA" id="ARBA00001974"/>
    </source>
</evidence>
<dbReference type="InterPro" id="IPR023753">
    <property type="entry name" value="FAD/NAD-binding_dom"/>
</dbReference>
<dbReference type="SUPFAM" id="SSF55424">
    <property type="entry name" value="FAD/NAD-linked reductases, dimerisation (C-terminal) domain"/>
    <property type="match status" value="1"/>
</dbReference>
<keyword evidence="2" id="KW-0285">Flavoprotein</keyword>
<dbReference type="SUPFAM" id="SSF51905">
    <property type="entry name" value="FAD/NAD(P)-binding domain"/>
    <property type="match status" value="2"/>
</dbReference>
<dbReference type="InterPro" id="IPR028202">
    <property type="entry name" value="Reductase_C"/>
</dbReference>
<dbReference type="PRINTS" id="PR00411">
    <property type="entry name" value="PNDRDTASEI"/>
</dbReference>
<keyword evidence="3" id="KW-0274">FAD</keyword>
<dbReference type="GO" id="GO:0016651">
    <property type="term" value="F:oxidoreductase activity, acting on NAD(P)H"/>
    <property type="evidence" value="ECO:0007669"/>
    <property type="project" value="TreeGrafter"/>
</dbReference>
<dbReference type="InterPro" id="IPR016156">
    <property type="entry name" value="FAD/NAD-linked_Rdtase_dimer_sf"/>
</dbReference>
<evidence type="ECO:0000313" key="8">
    <source>
        <dbReference type="Proteomes" id="UP000295129"/>
    </source>
</evidence>
<dbReference type="EMBL" id="SNVV01000008">
    <property type="protein sequence ID" value="TDN50790.1"/>
    <property type="molecule type" value="Genomic_DNA"/>
</dbReference>
<dbReference type="Gene3D" id="3.50.50.60">
    <property type="entry name" value="FAD/NAD(P)-binding domain"/>
    <property type="match status" value="2"/>
</dbReference>
<dbReference type="GO" id="GO:0051213">
    <property type="term" value="F:dioxygenase activity"/>
    <property type="evidence" value="ECO:0007669"/>
    <property type="project" value="UniProtKB-KW"/>
</dbReference>
<dbReference type="InterPro" id="IPR050446">
    <property type="entry name" value="FAD-oxidoreductase/Apoptosis"/>
</dbReference>
<accession>A0A4R6DZH3</accession>
<dbReference type="Pfam" id="PF07992">
    <property type="entry name" value="Pyr_redox_2"/>
    <property type="match status" value="1"/>
</dbReference>
<gene>
    <name evidence="7" type="ORF">C7389_10833</name>
</gene>
<evidence type="ECO:0000256" key="4">
    <source>
        <dbReference type="ARBA" id="ARBA00023002"/>
    </source>
</evidence>
<comment type="cofactor">
    <cofactor evidence="1">
        <name>FAD</name>
        <dbReference type="ChEBI" id="CHEBI:57692"/>
    </cofactor>
</comment>
<keyword evidence="8" id="KW-1185">Reference proteome</keyword>
<evidence type="ECO:0000313" key="7">
    <source>
        <dbReference type="EMBL" id="TDN50790.1"/>
    </source>
</evidence>
<feature type="domain" description="FAD/NAD(P)-binding" evidence="5">
    <location>
        <begin position="5"/>
        <end position="301"/>
    </location>
</feature>
<proteinExistence type="predicted"/>
<sequence length="413" mass="43233">MGAPIVIVGAGQSGLQVAESLRSEGWEGGILLLGEEAVPPYHRPPLSKAYLAGKAEEAQLFIRSPEALAKKRIDFRPGSRVAALDIARQTLTLADGSQLDYEGLALATGARNRALPLPGAELDGVFGLRTLDDTRRIAEALAATEAVVVIGGGFIGLEFAAVAAAQGKRVTVLEAAERLMARAVPPALSDFYLALHRAHGVRVELGVSVAAVLGEQGRAHGVRCADGREFEAGLVVAGIGVLPNDELAAAAGIACDRGILVDACSRTSAPNVVASGDCTVTRLEDGSLRRLESVQAAVEQGKSAAAALLGRERPFSARPWFWSDQYEVKLQMAGLAAGADRSVLRGSQEAHAFSLFHYRGEQLLAVDSLNQPQVHMLARRMLDAGRSPTPAQAADSGFELNTVLATPAPAMSS</sequence>
<dbReference type="Gene3D" id="3.30.390.30">
    <property type="match status" value="1"/>
</dbReference>
<dbReference type="PANTHER" id="PTHR43557">
    <property type="entry name" value="APOPTOSIS-INDUCING FACTOR 1"/>
    <property type="match status" value="1"/>
</dbReference>
<evidence type="ECO:0000256" key="2">
    <source>
        <dbReference type="ARBA" id="ARBA00022630"/>
    </source>
</evidence>
<keyword evidence="4" id="KW-0560">Oxidoreductase</keyword>